<organism evidence="1 2">
    <name type="scientific">Choanephora cucurbitarum</name>
    <dbReference type="NCBI Taxonomy" id="101091"/>
    <lineage>
        <taxon>Eukaryota</taxon>
        <taxon>Fungi</taxon>
        <taxon>Fungi incertae sedis</taxon>
        <taxon>Mucoromycota</taxon>
        <taxon>Mucoromycotina</taxon>
        <taxon>Mucoromycetes</taxon>
        <taxon>Mucorales</taxon>
        <taxon>Mucorineae</taxon>
        <taxon>Choanephoraceae</taxon>
        <taxon>Choanephoroideae</taxon>
        <taxon>Choanephora</taxon>
    </lineage>
</organism>
<sequence length="208" mass="24117">MSANNNEIIYSLENIHHALSPGTISSVYALTRSIKVKASDWQDCLEEISELCAMKWVVFSSNKQPTSMDTQEAIQKKIRMKYSAKFICHRSGSYASVARDEGRPTQKKSKKAGCTASLSIKCYFKEPEVYHFIPVVQEHAFHIPGDQVDDLRCLPLSRRYLWKIQNELEHSSKSARQIRIDLLREMDKYGSKNERRVNYHDVWNLMNK</sequence>
<protein>
    <recommendedName>
        <fullName evidence="3">FAR1 domain-containing protein</fullName>
    </recommendedName>
</protein>
<name>A0A1C7N625_9FUNG</name>
<feature type="non-terminal residue" evidence="1">
    <location>
        <position position="208"/>
    </location>
</feature>
<keyword evidence="2" id="KW-1185">Reference proteome</keyword>
<dbReference type="OrthoDB" id="2270010at2759"/>
<dbReference type="AlphaFoldDB" id="A0A1C7N625"/>
<dbReference type="InParanoid" id="A0A1C7N625"/>
<evidence type="ECO:0000313" key="1">
    <source>
        <dbReference type="EMBL" id="OBZ84096.1"/>
    </source>
</evidence>
<gene>
    <name evidence="1" type="ORF">A0J61_07855</name>
</gene>
<evidence type="ECO:0000313" key="2">
    <source>
        <dbReference type="Proteomes" id="UP000093000"/>
    </source>
</evidence>
<proteinExistence type="predicted"/>
<dbReference type="STRING" id="101091.A0A1C7N625"/>
<dbReference type="Proteomes" id="UP000093000">
    <property type="component" value="Unassembled WGS sequence"/>
</dbReference>
<reference evidence="1 2" key="1">
    <citation type="submission" date="2016-03" db="EMBL/GenBank/DDBJ databases">
        <title>Choanephora cucurbitarum.</title>
        <authorList>
            <person name="Min B."/>
            <person name="Park H."/>
            <person name="Park J.-H."/>
            <person name="Shin H.-D."/>
            <person name="Choi I.-G."/>
        </authorList>
    </citation>
    <scope>NUCLEOTIDE SEQUENCE [LARGE SCALE GENOMIC DNA]</scope>
    <source>
        <strain evidence="1 2">KUS-F28377</strain>
    </source>
</reference>
<dbReference type="EMBL" id="LUGH01000556">
    <property type="protein sequence ID" value="OBZ84096.1"/>
    <property type="molecule type" value="Genomic_DNA"/>
</dbReference>
<evidence type="ECO:0008006" key="3">
    <source>
        <dbReference type="Google" id="ProtNLM"/>
    </source>
</evidence>
<comment type="caution">
    <text evidence="1">The sequence shown here is derived from an EMBL/GenBank/DDBJ whole genome shotgun (WGS) entry which is preliminary data.</text>
</comment>
<accession>A0A1C7N625</accession>